<reference evidence="2 3" key="1">
    <citation type="submission" date="2015-07" db="EMBL/GenBank/DDBJ databases">
        <title>Emmonsia species relationships and genome sequence.</title>
        <authorList>
            <person name="Cuomo C.A."/>
            <person name="Schwartz I.S."/>
            <person name="Kenyon C."/>
            <person name="de Hoog G.S."/>
            <person name="Govender N.P."/>
            <person name="Botha A."/>
            <person name="Moreno L."/>
            <person name="de Vries M."/>
            <person name="Munoz J.F."/>
            <person name="Stielow J.B."/>
        </authorList>
    </citation>
    <scope>NUCLEOTIDE SEQUENCE [LARGE SCALE GENOMIC DNA]</scope>
    <source>
        <strain evidence="2 3">CBS 136260</strain>
    </source>
</reference>
<feature type="region of interest" description="Disordered" evidence="1">
    <location>
        <begin position="1"/>
        <end position="21"/>
    </location>
</feature>
<dbReference type="AlphaFoldDB" id="A0A1B7NZP8"/>
<sequence>MPIHKHGHYLRHLSAEPSPSPDDIAAVERIARKSTSAVVILNKGATLDDSRFCNSNSQADPFETGGFGELSPAKPGEHRVVTVIQFQLS</sequence>
<evidence type="ECO:0000256" key="1">
    <source>
        <dbReference type="SAM" id="MobiDB-lite"/>
    </source>
</evidence>
<proteinExistence type="predicted"/>
<comment type="caution">
    <text evidence="2">The sequence shown here is derived from an EMBL/GenBank/DDBJ whole genome shotgun (WGS) entry which is preliminary data.</text>
</comment>
<accession>A0A1B7NZP8</accession>
<dbReference type="EMBL" id="LGUA01000333">
    <property type="protein sequence ID" value="OAX82251.1"/>
    <property type="molecule type" value="Genomic_DNA"/>
</dbReference>
<protein>
    <submittedName>
        <fullName evidence="2">Uncharacterized protein</fullName>
    </submittedName>
</protein>
<keyword evidence="3" id="KW-1185">Reference proteome</keyword>
<gene>
    <name evidence="2" type="ORF">ACJ72_03399</name>
</gene>
<organism evidence="2 3">
    <name type="scientific">Emergomyces africanus</name>
    <dbReference type="NCBI Taxonomy" id="1955775"/>
    <lineage>
        <taxon>Eukaryota</taxon>
        <taxon>Fungi</taxon>
        <taxon>Dikarya</taxon>
        <taxon>Ascomycota</taxon>
        <taxon>Pezizomycotina</taxon>
        <taxon>Eurotiomycetes</taxon>
        <taxon>Eurotiomycetidae</taxon>
        <taxon>Onygenales</taxon>
        <taxon>Ajellomycetaceae</taxon>
        <taxon>Emergomyces</taxon>
    </lineage>
</organism>
<name>A0A1B7NZP8_9EURO</name>
<feature type="compositionally biased region" description="Basic residues" evidence="1">
    <location>
        <begin position="1"/>
        <end position="11"/>
    </location>
</feature>
<evidence type="ECO:0000313" key="2">
    <source>
        <dbReference type="EMBL" id="OAX82251.1"/>
    </source>
</evidence>
<evidence type="ECO:0000313" key="3">
    <source>
        <dbReference type="Proteomes" id="UP000091918"/>
    </source>
</evidence>
<dbReference type="Proteomes" id="UP000091918">
    <property type="component" value="Unassembled WGS sequence"/>
</dbReference>